<dbReference type="AlphaFoldDB" id="A0A8E2E316"/>
<evidence type="ECO:0000313" key="1">
    <source>
        <dbReference type="EMBL" id="OCK76477.1"/>
    </source>
</evidence>
<proteinExistence type="predicted"/>
<keyword evidence="2" id="KW-1185">Reference proteome</keyword>
<dbReference type="Proteomes" id="UP000250266">
    <property type="component" value="Unassembled WGS sequence"/>
</dbReference>
<sequence length="84" mass="9369">MHPLTYRMKLAEAKGGASCLVPRDAKVGDLICQLTGSPVPFNLTPRGDEQWKWKDIGPLLQVYRKGPRLDYTIIDACYWAGSCS</sequence>
<reference evidence="1 2" key="1">
    <citation type="journal article" date="2016" name="Nat. Commun.">
        <title>Ectomycorrhizal ecology is imprinted in the genome of the dominant symbiotic fungus Cenococcum geophilum.</title>
        <authorList>
            <consortium name="DOE Joint Genome Institute"/>
            <person name="Peter M."/>
            <person name="Kohler A."/>
            <person name="Ohm R.A."/>
            <person name="Kuo A."/>
            <person name="Krutzmann J."/>
            <person name="Morin E."/>
            <person name="Arend M."/>
            <person name="Barry K.W."/>
            <person name="Binder M."/>
            <person name="Choi C."/>
            <person name="Clum A."/>
            <person name="Copeland A."/>
            <person name="Grisel N."/>
            <person name="Haridas S."/>
            <person name="Kipfer T."/>
            <person name="LaButti K."/>
            <person name="Lindquist E."/>
            <person name="Lipzen A."/>
            <person name="Maire R."/>
            <person name="Meier B."/>
            <person name="Mihaltcheva S."/>
            <person name="Molinier V."/>
            <person name="Murat C."/>
            <person name="Poggeler S."/>
            <person name="Quandt C.A."/>
            <person name="Sperisen C."/>
            <person name="Tritt A."/>
            <person name="Tisserant E."/>
            <person name="Crous P.W."/>
            <person name="Henrissat B."/>
            <person name="Nehls U."/>
            <person name="Egli S."/>
            <person name="Spatafora J.W."/>
            <person name="Grigoriev I.V."/>
            <person name="Martin F.M."/>
        </authorList>
    </citation>
    <scope>NUCLEOTIDE SEQUENCE [LARGE SCALE GENOMIC DNA]</scope>
    <source>
        <strain evidence="1 2">CBS 459.81</strain>
    </source>
</reference>
<protein>
    <submittedName>
        <fullName evidence="1">Uncharacterized protein</fullName>
    </submittedName>
</protein>
<gene>
    <name evidence="1" type="ORF">K432DRAFT_146043</name>
</gene>
<name>A0A8E2E316_9PEZI</name>
<accession>A0A8E2E316</accession>
<evidence type="ECO:0000313" key="2">
    <source>
        <dbReference type="Proteomes" id="UP000250266"/>
    </source>
</evidence>
<dbReference type="EMBL" id="KV745208">
    <property type="protein sequence ID" value="OCK76477.1"/>
    <property type="molecule type" value="Genomic_DNA"/>
</dbReference>
<organism evidence="1 2">
    <name type="scientific">Lepidopterella palustris CBS 459.81</name>
    <dbReference type="NCBI Taxonomy" id="1314670"/>
    <lineage>
        <taxon>Eukaryota</taxon>
        <taxon>Fungi</taxon>
        <taxon>Dikarya</taxon>
        <taxon>Ascomycota</taxon>
        <taxon>Pezizomycotina</taxon>
        <taxon>Dothideomycetes</taxon>
        <taxon>Pleosporomycetidae</taxon>
        <taxon>Mytilinidiales</taxon>
        <taxon>Argynnaceae</taxon>
        <taxon>Lepidopterella</taxon>
    </lineage>
</organism>